<feature type="transmembrane region" description="Helical" evidence="1">
    <location>
        <begin position="151"/>
        <end position="172"/>
    </location>
</feature>
<accession>A0A1H8MT14</accession>
<evidence type="ECO:0000313" key="5">
    <source>
        <dbReference type="Proteomes" id="UP000199493"/>
    </source>
</evidence>
<dbReference type="InterPro" id="IPR045968">
    <property type="entry name" value="DUF5924"/>
</dbReference>
<reference evidence="4 5" key="1">
    <citation type="submission" date="2016-10" db="EMBL/GenBank/DDBJ databases">
        <authorList>
            <person name="de Groot N.N."/>
        </authorList>
    </citation>
    <scope>NUCLEOTIDE SEQUENCE [LARGE SCALE GENOMIC DNA]</scope>
    <source>
        <strain evidence="4 5">558</strain>
    </source>
</reference>
<keyword evidence="1" id="KW-1133">Transmembrane helix</keyword>
<feature type="transmembrane region" description="Helical" evidence="1">
    <location>
        <begin position="178"/>
        <end position="197"/>
    </location>
</feature>
<gene>
    <name evidence="4" type="ORF">SAMN04490369_10543</name>
</gene>
<dbReference type="STRING" id="77097.SAMN04490369_10543"/>
<dbReference type="RefSeq" id="WP_089675840.1">
    <property type="nucleotide sequence ID" value="NZ_FODB01000054.1"/>
</dbReference>
<dbReference type="Proteomes" id="UP000199493">
    <property type="component" value="Unassembled WGS sequence"/>
</dbReference>
<feature type="transmembrane region" description="Helical" evidence="1">
    <location>
        <begin position="121"/>
        <end position="139"/>
    </location>
</feature>
<evidence type="ECO:0000259" key="2">
    <source>
        <dbReference type="Pfam" id="PF11141"/>
    </source>
</evidence>
<name>A0A1H8MT14_9GAMM</name>
<evidence type="ECO:0000259" key="3">
    <source>
        <dbReference type="Pfam" id="PF19346"/>
    </source>
</evidence>
<feature type="domain" description="DUF2914" evidence="2">
    <location>
        <begin position="279"/>
        <end position="343"/>
    </location>
</feature>
<feature type="domain" description="DUF5924" evidence="3">
    <location>
        <begin position="10"/>
        <end position="267"/>
    </location>
</feature>
<keyword evidence="1" id="KW-0812">Transmembrane</keyword>
<feature type="transmembrane region" description="Helical" evidence="1">
    <location>
        <begin position="51"/>
        <end position="68"/>
    </location>
</feature>
<evidence type="ECO:0000256" key="1">
    <source>
        <dbReference type="SAM" id="Phobius"/>
    </source>
</evidence>
<feature type="transmembrane region" description="Helical" evidence="1">
    <location>
        <begin position="26"/>
        <end position="45"/>
    </location>
</feature>
<dbReference type="EMBL" id="FODB01000054">
    <property type="protein sequence ID" value="SEO20555.1"/>
    <property type="molecule type" value="Genomic_DNA"/>
</dbReference>
<evidence type="ECO:0000313" key="4">
    <source>
        <dbReference type="EMBL" id="SEO20555.1"/>
    </source>
</evidence>
<dbReference type="AlphaFoldDB" id="A0A1H8MT14"/>
<sequence>MGTLLTPARMEALQGRVERIVERLKPWSWLWPPMAFAAGLGSFFLVDRQQWLGAVLALGLLFAWLLLLSESLIGRWLAHHGHPTLPKGITAFIAQMIHQETLFFTLPFILVTTVWNSGQALFALLVIGMAVWSIIDPLYYKLAGRWRSLYFMFHAQCVFLVLLVILPIMVHLTTGQSLLLALVLTVLVALPSFWHLLKKRSLARWLGFFALAVVLAYGAWLGRVWVPPASLWMTSTALSPAFDTQQRTPQGTMALTPDAIRSNGLYVYTAIRAPRGLSETIYHAWHHNGAEMDTVELAINGGREQGYRAWSHKQNFPEDPSGEWRVDIMTDGGQRLGLIRFTVSEDADKATVADSTIQPSGLSALNLRRFIPGKNGTQSDSSEPE</sequence>
<dbReference type="InterPro" id="IPR022606">
    <property type="entry name" value="DUF2914"/>
</dbReference>
<dbReference type="Pfam" id="PF19346">
    <property type="entry name" value="DUF5924"/>
    <property type="match status" value="1"/>
</dbReference>
<feature type="transmembrane region" description="Helical" evidence="1">
    <location>
        <begin position="204"/>
        <end position="226"/>
    </location>
</feature>
<proteinExistence type="predicted"/>
<protein>
    <recommendedName>
        <fullName evidence="6">DUF2914 domain-containing protein</fullName>
    </recommendedName>
</protein>
<organism evidence="4 5">
    <name type="scientific">Vreelandella aquamarina</name>
    <dbReference type="NCBI Taxonomy" id="77097"/>
    <lineage>
        <taxon>Bacteria</taxon>
        <taxon>Pseudomonadati</taxon>
        <taxon>Pseudomonadota</taxon>
        <taxon>Gammaproteobacteria</taxon>
        <taxon>Oceanospirillales</taxon>
        <taxon>Halomonadaceae</taxon>
        <taxon>Vreelandella</taxon>
    </lineage>
</organism>
<dbReference type="Pfam" id="PF11141">
    <property type="entry name" value="DUF2914"/>
    <property type="match status" value="1"/>
</dbReference>
<keyword evidence="1" id="KW-0472">Membrane</keyword>
<evidence type="ECO:0008006" key="6">
    <source>
        <dbReference type="Google" id="ProtNLM"/>
    </source>
</evidence>